<reference evidence="1" key="1">
    <citation type="submission" date="2022-03" db="EMBL/GenBank/DDBJ databases">
        <title>Genomic analyses of argali, domestic sheep and their hybrids provide insights into chromosomal evolution, heterosis and genetic basis of agronomic traits.</title>
        <authorList>
            <person name="Li M."/>
        </authorList>
    </citation>
    <scope>NUCLEOTIDE SEQUENCE</scope>
    <source>
        <strain evidence="1">CAU-MHL-2022a</strain>
        <tissue evidence="1">Skin</tissue>
    </source>
</reference>
<evidence type="ECO:0000313" key="1">
    <source>
        <dbReference type="EMBL" id="KAI4532247.1"/>
    </source>
</evidence>
<protein>
    <submittedName>
        <fullName evidence="1">Uncharacterized protein</fullName>
    </submittedName>
</protein>
<accession>A0AAD4TQ72</accession>
<gene>
    <name evidence="1" type="ORF">MG293_017512</name>
</gene>
<evidence type="ECO:0000313" key="2">
    <source>
        <dbReference type="Proteomes" id="UP001214576"/>
    </source>
</evidence>
<comment type="caution">
    <text evidence="1">The sequence shown here is derived from an EMBL/GenBank/DDBJ whole genome shotgun (WGS) entry which is preliminary data.</text>
</comment>
<dbReference type="EMBL" id="JAKZEL010000022">
    <property type="protein sequence ID" value="KAI4532247.1"/>
    <property type="molecule type" value="Genomic_DNA"/>
</dbReference>
<keyword evidence="2" id="KW-1185">Reference proteome</keyword>
<dbReference type="Proteomes" id="UP001214576">
    <property type="component" value="Unassembled WGS sequence"/>
</dbReference>
<organism evidence="1 2">
    <name type="scientific">Ovis ammon polii</name>
    <dbReference type="NCBI Taxonomy" id="230172"/>
    <lineage>
        <taxon>Eukaryota</taxon>
        <taxon>Metazoa</taxon>
        <taxon>Chordata</taxon>
        <taxon>Craniata</taxon>
        <taxon>Vertebrata</taxon>
        <taxon>Euteleostomi</taxon>
        <taxon>Mammalia</taxon>
        <taxon>Eutheria</taxon>
        <taxon>Laurasiatheria</taxon>
        <taxon>Artiodactyla</taxon>
        <taxon>Ruminantia</taxon>
        <taxon>Pecora</taxon>
        <taxon>Bovidae</taxon>
        <taxon>Caprinae</taxon>
        <taxon>Ovis</taxon>
    </lineage>
</organism>
<dbReference type="AlphaFoldDB" id="A0AAD4TQ72"/>
<sequence>MLENLWKKQSRRYLKIENERIGMSLWFWKKTHTGLETVRFDMNSLMEEIQLHCDSNQIIWNAPKKAELDERRRGRDGEHMVGRHTPYYTFGVGYALDASDALYIILPLSNTYSASRTPGKA</sequence>
<proteinExistence type="predicted"/>
<name>A0AAD4TQ72_OVIAM</name>